<keyword evidence="1" id="KW-0472">Membrane</keyword>
<accession>A0A6M3LJI9</accession>
<protein>
    <submittedName>
        <fullName evidence="2">Uncharacterized protein</fullName>
    </submittedName>
</protein>
<proteinExistence type="predicted"/>
<dbReference type="EMBL" id="MT143240">
    <property type="protein sequence ID" value="QJA94539.1"/>
    <property type="molecule type" value="Genomic_DNA"/>
</dbReference>
<sequence>MSWLTAIPIVGKLFEDTADIIKEAVTDKDKQNQILGNLEAIKLQVDKEVYIKELETKTIPWLDALHKMGRQLLNFVTIIAVCGLLLCGIEITPTVALILTGGNIAYQVVKGPGNNTK</sequence>
<name>A0A6M3LJI9_9ZZZZ</name>
<keyword evidence="1" id="KW-1133">Transmembrane helix</keyword>
<gene>
    <name evidence="2" type="ORF">MM415B03829_0010</name>
</gene>
<evidence type="ECO:0000256" key="1">
    <source>
        <dbReference type="SAM" id="Phobius"/>
    </source>
</evidence>
<dbReference type="AlphaFoldDB" id="A0A6M3LJI9"/>
<organism evidence="2">
    <name type="scientific">viral metagenome</name>
    <dbReference type="NCBI Taxonomy" id="1070528"/>
    <lineage>
        <taxon>unclassified sequences</taxon>
        <taxon>metagenomes</taxon>
        <taxon>organismal metagenomes</taxon>
    </lineage>
</organism>
<keyword evidence="1" id="KW-0812">Transmembrane</keyword>
<reference evidence="2" key="1">
    <citation type="submission" date="2020-03" db="EMBL/GenBank/DDBJ databases">
        <title>The deep terrestrial virosphere.</title>
        <authorList>
            <person name="Holmfeldt K."/>
            <person name="Nilsson E."/>
            <person name="Simone D."/>
            <person name="Lopez-Fernandez M."/>
            <person name="Wu X."/>
            <person name="de Brujin I."/>
            <person name="Lundin D."/>
            <person name="Andersson A."/>
            <person name="Bertilsson S."/>
            <person name="Dopson M."/>
        </authorList>
    </citation>
    <scope>NUCLEOTIDE SEQUENCE</scope>
    <source>
        <strain evidence="2">MM415B03829</strain>
    </source>
</reference>
<feature type="transmembrane region" description="Helical" evidence="1">
    <location>
        <begin position="72"/>
        <end position="99"/>
    </location>
</feature>
<evidence type="ECO:0000313" key="2">
    <source>
        <dbReference type="EMBL" id="QJA94539.1"/>
    </source>
</evidence>